<accession>A0A015MV76</accession>
<keyword evidence="2" id="KW-1185">Reference proteome</keyword>
<evidence type="ECO:0000313" key="2">
    <source>
        <dbReference type="Proteomes" id="UP000022910"/>
    </source>
</evidence>
<dbReference type="HOGENOM" id="CLU_1787867_0_0_1"/>
<organism evidence="1 2">
    <name type="scientific">Rhizophagus irregularis (strain DAOM 197198w)</name>
    <name type="common">Glomus intraradices</name>
    <dbReference type="NCBI Taxonomy" id="1432141"/>
    <lineage>
        <taxon>Eukaryota</taxon>
        <taxon>Fungi</taxon>
        <taxon>Fungi incertae sedis</taxon>
        <taxon>Mucoromycota</taxon>
        <taxon>Glomeromycotina</taxon>
        <taxon>Glomeromycetes</taxon>
        <taxon>Glomerales</taxon>
        <taxon>Glomeraceae</taxon>
        <taxon>Rhizophagus</taxon>
    </lineage>
</organism>
<dbReference type="AlphaFoldDB" id="A0A015MV76"/>
<dbReference type="EMBL" id="JEMT01016532">
    <property type="protein sequence ID" value="EXX70648.1"/>
    <property type="molecule type" value="Genomic_DNA"/>
</dbReference>
<sequence>MYNSQNITNELLSKGRNSNTLLIYGISQNPYTKDYIIVIQDEYCEKYGEEYMIFMYCWNKKWCKPCQIDNLKKNFINWTSGNEKVDNFIQEFQLKINHYNDIIVEWIPYNQFDNIKEIGKNDLFTIYSAIWKNGQLNYDKNKKEI</sequence>
<gene>
    <name evidence="1" type="ORF">RirG_085530</name>
</gene>
<dbReference type="OrthoDB" id="10459433at2759"/>
<evidence type="ECO:0000313" key="1">
    <source>
        <dbReference type="EMBL" id="EXX70648.1"/>
    </source>
</evidence>
<proteinExistence type="predicted"/>
<reference evidence="1 2" key="1">
    <citation type="submission" date="2014-02" db="EMBL/GenBank/DDBJ databases">
        <title>Single nucleus genome sequencing reveals high similarity among nuclei of an endomycorrhizal fungus.</title>
        <authorList>
            <person name="Lin K."/>
            <person name="Geurts R."/>
            <person name="Zhang Z."/>
            <person name="Limpens E."/>
            <person name="Saunders D.G."/>
            <person name="Mu D."/>
            <person name="Pang E."/>
            <person name="Cao H."/>
            <person name="Cha H."/>
            <person name="Lin T."/>
            <person name="Zhou Q."/>
            <person name="Shang Y."/>
            <person name="Li Y."/>
            <person name="Ivanov S."/>
            <person name="Sharma T."/>
            <person name="Velzen R.V."/>
            <person name="Ruijter N.D."/>
            <person name="Aanen D.K."/>
            <person name="Win J."/>
            <person name="Kamoun S."/>
            <person name="Bisseling T."/>
            <person name="Huang S."/>
        </authorList>
    </citation>
    <scope>NUCLEOTIDE SEQUENCE [LARGE SCALE GENOMIC DNA]</scope>
    <source>
        <strain evidence="2">DAOM197198w</strain>
    </source>
</reference>
<dbReference type="Proteomes" id="UP000022910">
    <property type="component" value="Unassembled WGS sequence"/>
</dbReference>
<comment type="caution">
    <text evidence="1">The sequence shown here is derived from an EMBL/GenBank/DDBJ whole genome shotgun (WGS) entry which is preliminary data.</text>
</comment>
<protein>
    <submittedName>
        <fullName evidence="1">Uncharacterized protein</fullName>
    </submittedName>
</protein>
<name>A0A015MV76_RHIIW</name>